<dbReference type="Pfam" id="PF00561">
    <property type="entry name" value="Abhydrolase_1"/>
    <property type="match status" value="1"/>
</dbReference>
<reference evidence="3 4" key="1">
    <citation type="submission" date="2018-09" db="EMBL/GenBank/DDBJ databases">
        <authorList>
            <person name="Zhu H."/>
        </authorList>
    </citation>
    <scope>NUCLEOTIDE SEQUENCE [LARGE SCALE GENOMIC DNA]</scope>
    <source>
        <strain evidence="3 4">K1W22B-8</strain>
    </source>
</reference>
<sequence length="300" mass="33251">MSSPNATRAMPEPRFVRNDDVDLATYQWGGRDGDETIVFLHGYPDAAAVWADIAALLADRFRVVAFDMRGTGQSTTPSGRNAYGFDRLIGDLEAVLDAVSPDRPVHIVGHDWGALQGWEAVLGEQLKGRIASFSTAAPSLDHVGHWFHGQLRAKTLAGLGRFVRRALASSYMLMLQIPVIPEMTWRLGLGRLWPRLVSRLERLPVAGRHGQVRDAISGLGLYRTNLLPTLRRPSSRSTDLPVQLLVMTRDPFVPAFLFDGMEQWAPNLRRTAIDSGHWGILARPADFAGHVADFVTQQRN</sequence>
<dbReference type="InterPro" id="IPR029058">
    <property type="entry name" value="AB_hydrolase_fold"/>
</dbReference>
<evidence type="ECO:0000313" key="4">
    <source>
        <dbReference type="Proteomes" id="UP000284605"/>
    </source>
</evidence>
<accession>A0A418WT24</accession>
<dbReference type="RefSeq" id="WP_119775315.1">
    <property type="nucleotide sequence ID" value="NZ_QYUK01000008.1"/>
</dbReference>
<comment type="caution">
    <text evidence="3">The sequence shown here is derived from an EMBL/GenBank/DDBJ whole genome shotgun (WGS) entry which is preliminary data.</text>
</comment>
<dbReference type="GO" id="GO:0016787">
    <property type="term" value="F:hydrolase activity"/>
    <property type="evidence" value="ECO:0007669"/>
    <property type="project" value="UniProtKB-KW"/>
</dbReference>
<dbReference type="Gene3D" id="3.40.50.1820">
    <property type="entry name" value="alpha/beta hydrolase"/>
    <property type="match status" value="1"/>
</dbReference>
<dbReference type="PRINTS" id="PR00412">
    <property type="entry name" value="EPOXHYDRLASE"/>
</dbReference>
<dbReference type="InterPro" id="IPR000073">
    <property type="entry name" value="AB_hydrolase_1"/>
</dbReference>
<protein>
    <submittedName>
        <fullName evidence="3">Alpha/beta fold hydrolase</fullName>
    </submittedName>
</protein>
<gene>
    <name evidence="3" type="ORF">D3874_00535</name>
</gene>
<feature type="domain" description="AB hydrolase-1" evidence="2">
    <location>
        <begin position="36"/>
        <end position="281"/>
    </location>
</feature>
<keyword evidence="4" id="KW-1185">Reference proteome</keyword>
<dbReference type="InterPro" id="IPR000639">
    <property type="entry name" value="Epox_hydrolase-like"/>
</dbReference>
<dbReference type="Proteomes" id="UP000284605">
    <property type="component" value="Unassembled WGS sequence"/>
</dbReference>
<proteinExistence type="predicted"/>
<name>A0A418WT24_9PROT</name>
<evidence type="ECO:0000256" key="1">
    <source>
        <dbReference type="ARBA" id="ARBA00022801"/>
    </source>
</evidence>
<keyword evidence="1 3" id="KW-0378">Hydrolase</keyword>
<dbReference type="EMBL" id="QYUK01000008">
    <property type="protein sequence ID" value="RJF94375.1"/>
    <property type="molecule type" value="Genomic_DNA"/>
</dbReference>
<organism evidence="3 4">
    <name type="scientific">Oleomonas cavernae</name>
    <dbReference type="NCBI Taxonomy" id="2320859"/>
    <lineage>
        <taxon>Bacteria</taxon>
        <taxon>Pseudomonadati</taxon>
        <taxon>Pseudomonadota</taxon>
        <taxon>Alphaproteobacteria</taxon>
        <taxon>Acetobacterales</taxon>
        <taxon>Acetobacteraceae</taxon>
        <taxon>Oleomonas</taxon>
    </lineage>
</organism>
<dbReference type="SUPFAM" id="SSF53474">
    <property type="entry name" value="alpha/beta-Hydrolases"/>
    <property type="match status" value="1"/>
</dbReference>
<dbReference type="OrthoDB" id="9812774at2"/>
<evidence type="ECO:0000313" key="3">
    <source>
        <dbReference type="EMBL" id="RJF94375.1"/>
    </source>
</evidence>
<dbReference type="AlphaFoldDB" id="A0A418WT24"/>
<dbReference type="PANTHER" id="PTHR43329">
    <property type="entry name" value="EPOXIDE HYDROLASE"/>
    <property type="match status" value="1"/>
</dbReference>
<evidence type="ECO:0000259" key="2">
    <source>
        <dbReference type="Pfam" id="PF00561"/>
    </source>
</evidence>